<evidence type="ECO:0000313" key="2">
    <source>
        <dbReference type="Proteomes" id="UP000594468"/>
    </source>
</evidence>
<dbReference type="KEGG" id="pmet:G4Y79_03930"/>
<reference evidence="1 2" key="1">
    <citation type="submission" date="2020-02" db="EMBL/GenBank/DDBJ databases">
        <authorList>
            <person name="Zheng R.K."/>
            <person name="Sun C.M."/>
        </authorList>
    </citation>
    <scope>NUCLEOTIDE SEQUENCE [LARGE SCALE GENOMIC DNA]</scope>
    <source>
        <strain evidence="2">rifampicinis</strain>
    </source>
</reference>
<evidence type="ECO:0000313" key="1">
    <source>
        <dbReference type="EMBL" id="QPC83542.1"/>
    </source>
</evidence>
<dbReference type="Proteomes" id="UP000594468">
    <property type="component" value="Chromosome"/>
</dbReference>
<keyword evidence="2" id="KW-1185">Reference proteome</keyword>
<dbReference type="EMBL" id="CP062983">
    <property type="protein sequence ID" value="QPC83542.1"/>
    <property type="molecule type" value="Genomic_DNA"/>
</dbReference>
<sequence length="269" mass="29638">MRTYTRPMGIMVLIIALCAGTLIVYASSKAHGVSLWDGASCSNGSLNLSLTTHGATREYYRTTTDYGAVLAEAEQETFMKDMDGTFNGFYIDFAPQLRDTVIASYVYVGETPPDPATTSEFLLVYKCGPQNEVLYTCYGDYGTCAQTAEEAQGESGEDGDDNRLNRGYGDGHIAILYPAEEAEEEVGVDIYIYATREYIPNFITAADLPETRPEEEIVLRQAEGVVARYLPTGEIVFNLGPDEEGKTYAFVMSDIAGTVMYGYRFDPQE</sequence>
<organism evidence="1 2">
    <name type="scientific">Phototrophicus methaneseepsis</name>
    <dbReference type="NCBI Taxonomy" id="2710758"/>
    <lineage>
        <taxon>Bacteria</taxon>
        <taxon>Bacillati</taxon>
        <taxon>Chloroflexota</taxon>
        <taxon>Candidatus Thermofontia</taxon>
        <taxon>Phototrophicales</taxon>
        <taxon>Phototrophicaceae</taxon>
        <taxon>Phototrophicus</taxon>
    </lineage>
</organism>
<proteinExistence type="predicted"/>
<name>A0A7S8EAS9_9CHLR</name>
<dbReference type="RefSeq" id="WP_195171608.1">
    <property type="nucleotide sequence ID" value="NZ_CP062983.1"/>
</dbReference>
<accession>A0A7S8EAS9</accession>
<protein>
    <submittedName>
        <fullName evidence="1">Uncharacterized protein</fullName>
    </submittedName>
</protein>
<gene>
    <name evidence="1" type="ORF">G4Y79_03930</name>
</gene>
<dbReference type="AlphaFoldDB" id="A0A7S8EAS9"/>